<organism evidence="7 8">
    <name type="scientific">Roseococcus pinisoli</name>
    <dbReference type="NCBI Taxonomy" id="2835040"/>
    <lineage>
        <taxon>Bacteria</taxon>
        <taxon>Pseudomonadati</taxon>
        <taxon>Pseudomonadota</taxon>
        <taxon>Alphaproteobacteria</taxon>
        <taxon>Acetobacterales</taxon>
        <taxon>Roseomonadaceae</taxon>
        <taxon>Roseococcus</taxon>
    </lineage>
</organism>
<feature type="domain" description="Metallo-beta-lactamase" evidence="6">
    <location>
        <begin position="98"/>
        <end position="303"/>
    </location>
</feature>
<evidence type="ECO:0000256" key="3">
    <source>
        <dbReference type="ARBA" id="ARBA00022801"/>
    </source>
</evidence>
<dbReference type="InterPro" id="IPR036866">
    <property type="entry name" value="RibonucZ/Hydroxyglut_hydro"/>
</dbReference>
<feature type="signal peptide" evidence="5">
    <location>
        <begin position="1"/>
        <end position="28"/>
    </location>
</feature>
<keyword evidence="2" id="KW-0479">Metal-binding</keyword>
<proteinExistence type="inferred from homology"/>
<dbReference type="Proteomes" id="UP000766336">
    <property type="component" value="Unassembled WGS sequence"/>
</dbReference>
<evidence type="ECO:0000313" key="8">
    <source>
        <dbReference type="Proteomes" id="UP000766336"/>
    </source>
</evidence>
<accession>A0ABS5QIN1</accession>
<evidence type="ECO:0000259" key="6">
    <source>
        <dbReference type="SMART" id="SM00849"/>
    </source>
</evidence>
<gene>
    <name evidence="7" type="ORF">KHU32_21030</name>
</gene>
<dbReference type="SUPFAM" id="SSF56281">
    <property type="entry name" value="Metallo-hydrolase/oxidoreductase"/>
    <property type="match status" value="1"/>
</dbReference>
<dbReference type="CDD" id="cd07720">
    <property type="entry name" value="OPHC2-like_MBL-fold"/>
    <property type="match status" value="1"/>
</dbReference>
<sequence>MSTDRRTLFAGSAAIAAALALPNGVRPAAAQPAPAAPTPTNAQAPGFYRFKVGGLTVTTVHDGFARRPVEGFVRNAPLNEVQAVLASNFMPADTLTIPFTLTFVATPGGLVVFDAGNATQAGNATSGQAAANMRAAGIDPARVVAVVMSHFHGDHISGLSSAGGERLFPNAEIVVPAAEWAWWTDEGNVTRSPEGQRGTFANVKTRFAPYQGRIRQIADGAEAVPGIRAMAAYGHTPGHTMYHIADGGEQMVFLADITNRPEIMAPKPDWQIVFDFDGDMAAASRRRVLDRVATDRMRVTGYHFPFPAQGHFLKDGNGYRFVPGDWSSAV</sequence>
<evidence type="ECO:0000256" key="4">
    <source>
        <dbReference type="ARBA" id="ARBA00022833"/>
    </source>
</evidence>
<dbReference type="RefSeq" id="WP_213672144.1">
    <property type="nucleotide sequence ID" value="NZ_JAHCDA010000005.1"/>
</dbReference>
<dbReference type="InterPro" id="IPR001279">
    <property type="entry name" value="Metallo-B-lactamas"/>
</dbReference>
<evidence type="ECO:0000256" key="2">
    <source>
        <dbReference type="ARBA" id="ARBA00022723"/>
    </source>
</evidence>
<evidence type="ECO:0000313" key="7">
    <source>
        <dbReference type="EMBL" id="MBS7813437.1"/>
    </source>
</evidence>
<dbReference type="PANTHER" id="PTHR42978:SF6">
    <property type="entry name" value="QUORUM-QUENCHING LACTONASE YTNP-RELATED"/>
    <property type="match status" value="1"/>
</dbReference>
<dbReference type="SMART" id="SM00849">
    <property type="entry name" value="Lactamase_B"/>
    <property type="match status" value="1"/>
</dbReference>
<keyword evidence="3" id="KW-0378">Hydrolase</keyword>
<dbReference type="InterPro" id="IPR006311">
    <property type="entry name" value="TAT_signal"/>
</dbReference>
<name>A0ABS5QIN1_9PROT</name>
<reference evidence="7 8" key="1">
    <citation type="submission" date="2021-05" db="EMBL/GenBank/DDBJ databases">
        <title>Roseococcus sp. XZZS9, whole genome shotgun sequencing project.</title>
        <authorList>
            <person name="Zhao G."/>
            <person name="Shen L."/>
        </authorList>
    </citation>
    <scope>NUCLEOTIDE SEQUENCE [LARGE SCALE GENOMIC DNA]</scope>
    <source>
        <strain evidence="7 8">XZZS9</strain>
    </source>
</reference>
<comment type="similarity">
    <text evidence="1">Belongs to the metallo-beta-lactamase superfamily.</text>
</comment>
<dbReference type="PANTHER" id="PTHR42978">
    <property type="entry name" value="QUORUM-QUENCHING LACTONASE YTNP-RELATED-RELATED"/>
    <property type="match status" value="1"/>
</dbReference>
<keyword evidence="5" id="KW-0732">Signal</keyword>
<dbReference type="Gene3D" id="3.60.15.10">
    <property type="entry name" value="Ribonuclease Z/Hydroxyacylglutathione hydrolase-like"/>
    <property type="match status" value="1"/>
</dbReference>
<evidence type="ECO:0000256" key="1">
    <source>
        <dbReference type="ARBA" id="ARBA00007749"/>
    </source>
</evidence>
<keyword evidence="4" id="KW-0862">Zinc</keyword>
<feature type="chain" id="PRO_5045762230" evidence="5">
    <location>
        <begin position="29"/>
        <end position="330"/>
    </location>
</feature>
<evidence type="ECO:0000256" key="5">
    <source>
        <dbReference type="SAM" id="SignalP"/>
    </source>
</evidence>
<keyword evidence="8" id="KW-1185">Reference proteome</keyword>
<protein>
    <submittedName>
        <fullName evidence="7">MBL fold metallo-hydrolase</fullName>
    </submittedName>
</protein>
<dbReference type="PROSITE" id="PS51318">
    <property type="entry name" value="TAT"/>
    <property type="match status" value="1"/>
</dbReference>
<dbReference type="InterPro" id="IPR051013">
    <property type="entry name" value="MBL_superfamily_lactonases"/>
</dbReference>
<dbReference type="EMBL" id="JAHCDA010000005">
    <property type="protein sequence ID" value="MBS7813437.1"/>
    <property type="molecule type" value="Genomic_DNA"/>
</dbReference>
<dbReference type="Pfam" id="PF00753">
    <property type="entry name" value="Lactamase_B"/>
    <property type="match status" value="1"/>
</dbReference>
<comment type="caution">
    <text evidence="7">The sequence shown here is derived from an EMBL/GenBank/DDBJ whole genome shotgun (WGS) entry which is preliminary data.</text>
</comment>